<dbReference type="SUPFAM" id="SSF53383">
    <property type="entry name" value="PLP-dependent transferases"/>
    <property type="match status" value="1"/>
</dbReference>
<evidence type="ECO:0008006" key="3">
    <source>
        <dbReference type="Google" id="ProtNLM"/>
    </source>
</evidence>
<dbReference type="InterPro" id="IPR015424">
    <property type="entry name" value="PyrdxlP-dep_Trfase"/>
</dbReference>
<reference evidence="1 2" key="1">
    <citation type="submission" date="2013-03" db="EMBL/GenBank/DDBJ databases">
        <title>The Genome Sequence of Exophiala aquamarina CBS 119918.</title>
        <authorList>
            <consortium name="The Broad Institute Genomics Platform"/>
            <person name="Cuomo C."/>
            <person name="de Hoog S."/>
            <person name="Gorbushina A."/>
            <person name="Walker B."/>
            <person name="Young S.K."/>
            <person name="Zeng Q."/>
            <person name="Gargeya S."/>
            <person name="Fitzgerald M."/>
            <person name="Haas B."/>
            <person name="Abouelleil A."/>
            <person name="Allen A.W."/>
            <person name="Alvarado L."/>
            <person name="Arachchi H.M."/>
            <person name="Berlin A.M."/>
            <person name="Chapman S.B."/>
            <person name="Gainer-Dewar J."/>
            <person name="Goldberg J."/>
            <person name="Griggs A."/>
            <person name="Gujja S."/>
            <person name="Hansen M."/>
            <person name="Howarth C."/>
            <person name="Imamovic A."/>
            <person name="Ireland A."/>
            <person name="Larimer J."/>
            <person name="McCowan C."/>
            <person name="Murphy C."/>
            <person name="Pearson M."/>
            <person name="Poon T.W."/>
            <person name="Priest M."/>
            <person name="Roberts A."/>
            <person name="Saif S."/>
            <person name="Shea T."/>
            <person name="Sisk P."/>
            <person name="Sykes S."/>
            <person name="Wortman J."/>
            <person name="Nusbaum C."/>
            <person name="Birren B."/>
        </authorList>
    </citation>
    <scope>NUCLEOTIDE SEQUENCE [LARGE SCALE GENOMIC DNA]</scope>
    <source>
        <strain evidence="1 2">CBS 119918</strain>
    </source>
</reference>
<dbReference type="Gene3D" id="3.40.640.10">
    <property type="entry name" value="Type I PLP-dependent aspartate aminotransferase-like (Major domain)"/>
    <property type="match status" value="1"/>
</dbReference>
<organism evidence="1 2">
    <name type="scientific">Exophiala aquamarina CBS 119918</name>
    <dbReference type="NCBI Taxonomy" id="1182545"/>
    <lineage>
        <taxon>Eukaryota</taxon>
        <taxon>Fungi</taxon>
        <taxon>Dikarya</taxon>
        <taxon>Ascomycota</taxon>
        <taxon>Pezizomycotina</taxon>
        <taxon>Eurotiomycetes</taxon>
        <taxon>Chaetothyriomycetidae</taxon>
        <taxon>Chaetothyriales</taxon>
        <taxon>Herpotrichiellaceae</taxon>
        <taxon>Exophiala</taxon>
    </lineage>
</organism>
<dbReference type="OrthoDB" id="7042322at2759"/>
<comment type="caution">
    <text evidence="1">The sequence shown here is derived from an EMBL/GenBank/DDBJ whole genome shotgun (WGS) entry which is preliminary data.</text>
</comment>
<dbReference type="AlphaFoldDB" id="A0A072PWQ1"/>
<sequence>MGGPKFPVAMSQHLNRFFNPVQPVGPNQIITSSALTAIHEMLGNALGEPGDGILVARPIYGRFELDFGNTNSLRIVYADSSEIDPFSSEIVPRLQTALDNYASSSKIGGDS</sequence>
<evidence type="ECO:0000313" key="2">
    <source>
        <dbReference type="Proteomes" id="UP000027920"/>
    </source>
</evidence>
<keyword evidence="2" id="KW-1185">Reference proteome</keyword>
<dbReference type="VEuPathDB" id="FungiDB:A1O9_04885"/>
<dbReference type="RefSeq" id="XP_013262625.1">
    <property type="nucleotide sequence ID" value="XM_013407171.1"/>
</dbReference>
<evidence type="ECO:0000313" key="1">
    <source>
        <dbReference type="EMBL" id="KEF60035.1"/>
    </source>
</evidence>
<name>A0A072PWQ1_9EURO</name>
<accession>A0A072PWQ1</accession>
<dbReference type="EMBL" id="AMGV01000003">
    <property type="protein sequence ID" value="KEF60035.1"/>
    <property type="molecule type" value="Genomic_DNA"/>
</dbReference>
<dbReference type="InterPro" id="IPR015421">
    <property type="entry name" value="PyrdxlP-dep_Trfase_major"/>
</dbReference>
<dbReference type="HOGENOM" id="CLU_2158370_0_0_1"/>
<dbReference type="Proteomes" id="UP000027920">
    <property type="component" value="Unassembled WGS sequence"/>
</dbReference>
<dbReference type="GeneID" id="25279812"/>
<proteinExistence type="predicted"/>
<protein>
    <recommendedName>
        <fullName evidence="3">Aminotransferase class I/classII domain-containing protein</fullName>
    </recommendedName>
</protein>
<gene>
    <name evidence="1" type="ORF">A1O9_04885</name>
</gene>